<dbReference type="Gene3D" id="3.30.200.20">
    <property type="entry name" value="Phosphorylase Kinase, domain 1"/>
    <property type="match status" value="1"/>
</dbReference>
<dbReference type="SUPFAM" id="SSF56112">
    <property type="entry name" value="Protein kinase-like (PK-like)"/>
    <property type="match status" value="1"/>
</dbReference>
<dbReference type="InterPro" id="IPR011009">
    <property type="entry name" value="Kinase-like_dom_sf"/>
</dbReference>
<evidence type="ECO:0000313" key="2">
    <source>
        <dbReference type="EMBL" id="QKG24612.1"/>
    </source>
</evidence>
<name>A0A7D3W294_ACTVE</name>
<keyword evidence="3" id="KW-1185">Reference proteome</keyword>
<dbReference type="Gene3D" id="3.90.1200.10">
    <property type="match status" value="1"/>
</dbReference>
<dbReference type="Proteomes" id="UP000501240">
    <property type="component" value="Chromosome"/>
</dbReference>
<dbReference type="InterPro" id="IPR002575">
    <property type="entry name" value="Aminoglycoside_PTrfase"/>
</dbReference>
<sequence length="338" mass="36829">METLGLDPGEVTAWIASLGIESQGALRFDRIGLGQSNLTFAVRDERGHRWVLRRPPLGRLLPSAHDVVREARVLAALEGTDVPVPRVHGVRIDGDASLVLMEFVDGLVLDRPEVAGAVPPLRRRAIGLAMARTLADIHAVDLDATGLADAAGPRPYAERQLQRWFSQWERSKTRELPELDGLTERLMGAVPPQREVVLLHGDFHLRNVIASRENGNIAAVLDWELWTLGDPMADLGTLLAYWPERGESAVDLLAVTARPGFPRRDDLVRTYLDLTGRDASALGFWHALALWKLAIIGEGVLRRAMEDPRNRAAAGTPTAAQIEALVAAAEHTADGAGV</sequence>
<protein>
    <submittedName>
        <fullName evidence="2">Acyl-CoA dehydrogenase family member 10</fullName>
    </submittedName>
</protein>
<dbReference type="AlphaFoldDB" id="A0A7D3W294"/>
<dbReference type="RefSeq" id="WP_216858030.1">
    <property type="nucleotide sequence ID" value="NZ_CP053892.1"/>
</dbReference>
<feature type="domain" description="Aminoglycoside phosphotransferase" evidence="1">
    <location>
        <begin position="30"/>
        <end position="263"/>
    </location>
</feature>
<organism evidence="2 3">
    <name type="scientific">Actinomadura verrucosospora</name>
    <dbReference type="NCBI Taxonomy" id="46165"/>
    <lineage>
        <taxon>Bacteria</taxon>
        <taxon>Bacillati</taxon>
        <taxon>Actinomycetota</taxon>
        <taxon>Actinomycetes</taxon>
        <taxon>Streptosporangiales</taxon>
        <taxon>Thermomonosporaceae</taxon>
        <taxon>Actinomadura</taxon>
    </lineage>
</organism>
<dbReference type="EMBL" id="CP053892">
    <property type="protein sequence ID" value="QKG24612.1"/>
    <property type="molecule type" value="Genomic_DNA"/>
</dbReference>
<dbReference type="InterPro" id="IPR041726">
    <property type="entry name" value="ACAD10_11_N"/>
</dbReference>
<dbReference type="PANTHER" id="PTHR47829">
    <property type="entry name" value="HYDROLASE, PUTATIVE (AFU_ORTHOLOGUE AFUA_1G12880)-RELATED"/>
    <property type="match status" value="1"/>
</dbReference>
<evidence type="ECO:0000259" key="1">
    <source>
        <dbReference type="Pfam" id="PF01636"/>
    </source>
</evidence>
<gene>
    <name evidence="2" type="ORF">ACTIVE_6261</name>
</gene>
<dbReference type="PANTHER" id="PTHR47829:SF1">
    <property type="entry name" value="HAD FAMILY PHOSPHATASE"/>
    <property type="match status" value="1"/>
</dbReference>
<reference evidence="2 3" key="1">
    <citation type="submission" date="2020-05" db="EMBL/GenBank/DDBJ databases">
        <title>Actinomadura verrucosospora NRRL-B18236 (PFL_A860) Genome sequencing and assembly.</title>
        <authorList>
            <person name="Samborskyy M."/>
        </authorList>
    </citation>
    <scope>NUCLEOTIDE SEQUENCE [LARGE SCALE GENOMIC DNA]</scope>
    <source>
        <strain evidence="2 3">NRRL:B18236</strain>
    </source>
</reference>
<dbReference type="Pfam" id="PF01636">
    <property type="entry name" value="APH"/>
    <property type="match status" value="1"/>
</dbReference>
<proteinExistence type="predicted"/>
<evidence type="ECO:0000313" key="3">
    <source>
        <dbReference type="Proteomes" id="UP000501240"/>
    </source>
</evidence>
<accession>A0A7D3W294</accession>
<dbReference type="InterPro" id="IPR052898">
    <property type="entry name" value="ACAD10-like"/>
</dbReference>
<dbReference type="CDD" id="cd05154">
    <property type="entry name" value="ACAD10_11_N-like"/>
    <property type="match status" value="1"/>
</dbReference>